<gene>
    <name evidence="8" type="ORF">GXW76_02390</name>
</gene>
<dbReference type="SUPFAM" id="SSF56801">
    <property type="entry name" value="Acetyl-CoA synthetase-like"/>
    <property type="match status" value="1"/>
</dbReference>
<comment type="similarity">
    <text evidence="1">Belongs to the ATP-dependent AMP-binding enzyme family.</text>
</comment>
<proteinExistence type="inferred from homology"/>
<dbReference type="Pfam" id="PF13193">
    <property type="entry name" value="AMP-binding_C"/>
    <property type="match status" value="1"/>
</dbReference>
<sequence>MRPGSAPARHVQPGDSRRPSSRALNVAAVCSGGLVDGSGRTALFHLRRDGRAERITFDALRANSARLAHVLSARGIRRGDRLGILLPQGPEALLAVLAALRLGAIAVPFARSLPPEGLAVRLRHAGCAGLVTDAAGMPALAAIRHRLPALRLVFCADGAAAGALSLWQEMERASTDFPALATDAGAPALLLYGATPRGVLHAHRALSGHVPGLREGQLLWAPGDWAGRGGLLDAVLPALGRGVPVLTLATEGIEPERALRILARGDIGAAVLPAAALRRMRDAVTSRPIQRLPALATFDGPLDADLRDAFGASVVEAHALPECGVIAATGPDDDMQPPGSVGRAVPGRRIAVLGPDGMPLPAGQSGAIALRRPDPGIFLGYWQDPAATAAAFRGPWLLTGESGTLDTEGRLSPLTQHAAPEDAEAAHAAVERCLRQHPAVATAALIGAAEAASLGEATAIVIPSPGARPGPDLAAELRDFLRARLAGDQCPRRVAFAAALPGDLAGPTPAQALGRAVGTGAYGAEG</sequence>
<protein>
    <submittedName>
        <fullName evidence="8">AMP-binding protein</fullName>
    </submittedName>
</protein>
<organism evidence="8 9">
    <name type="scientific">Neoroseomonas soli</name>
    <dbReference type="NCBI Taxonomy" id="1081025"/>
    <lineage>
        <taxon>Bacteria</taxon>
        <taxon>Pseudomonadati</taxon>
        <taxon>Pseudomonadota</taxon>
        <taxon>Alphaproteobacteria</taxon>
        <taxon>Acetobacterales</taxon>
        <taxon>Acetobacteraceae</taxon>
        <taxon>Neoroseomonas</taxon>
    </lineage>
</organism>
<dbReference type="GO" id="GO:0016405">
    <property type="term" value="F:CoA-ligase activity"/>
    <property type="evidence" value="ECO:0007669"/>
    <property type="project" value="UniProtKB-ARBA"/>
</dbReference>
<dbReference type="GO" id="GO:0006633">
    <property type="term" value="P:fatty acid biosynthetic process"/>
    <property type="evidence" value="ECO:0007669"/>
    <property type="project" value="TreeGrafter"/>
</dbReference>
<dbReference type="Gene3D" id="3.30.300.30">
    <property type="match status" value="1"/>
</dbReference>
<dbReference type="RefSeq" id="WP_211860392.1">
    <property type="nucleotide sequence ID" value="NZ_JAAEDM010000004.1"/>
</dbReference>
<dbReference type="InterPro" id="IPR000873">
    <property type="entry name" value="AMP-dep_synth/lig_dom"/>
</dbReference>
<comment type="caution">
    <text evidence="8">The sequence shown here is derived from an EMBL/GenBank/DDBJ whole genome shotgun (WGS) entry which is preliminary data.</text>
</comment>
<evidence type="ECO:0000256" key="2">
    <source>
        <dbReference type="ARBA" id="ARBA00022598"/>
    </source>
</evidence>
<dbReference type="Pfam" id="PF00501">
    <property type="entry name" value="AMP-binding"/>
    <property type="match status" value="1"/>
</dbReference>
<dbReference type="Gene3D" id="3.40.50.12780">
    <property type="entry name" value="N-terminal domain of ligase-like"/>
    <property type="match status" value="1"/>
</dbReference>
<evidence type="ECO:0000313" key="8">
    <source>
        <dbReference type="EMBL" id="MBR0670011.1"/>
    </source>
</evidence>
<dbReference type="InterPro" id="IPR042099">
    <property type="entry name" value="ANL_N_sf"/>
</dbReference>
<keyword evidence="2" id="KW-0436">Ligase</keyword>
<evidence type="ECO:0000256" key="5">
    <source>
        <dbReference type="SAM" id="MobiDB-lite"/>
    </source>
</evidence>
<feature type="domain" description="AMP-dependent synthetase/ligase" evidence="6">
    <location>
        <begin position="39"/>
        <end position="382"/>
    </location>
</feature>
<evidence type="ECO:0000259" key="6">
    <source>
        <dbReference type="Pfam" id="PF00501"/>
    </source>
</evidence>
<reference evidence="8" key="1">
    <citation type="submission" date="2020-01" db="EMBL/GenBank/DDBJ databases">
        <authorList>
            <person name="Rat A."/>
        </authorList>
    </citation>
    <scope>NUCLEOTIDE SEQUENCE</scope>
    <source>
        <strain evidence="8">LMG 31231</strain>
    </source>
</reference>
<evidence type="ECO:0000256" key="4">
    <source>
        <dbReference type="ARBA" id="ARBA00022840"/>
    </source>
</evidence>
<dbReference type="Proteomes" id="UP001138751">
    <property type="component" value="Unassembled WGS sequence"/>
</dbReference>
<dbReference type="GO" id="GO:0005524">
    <property type="term" value="F:ATP binding"/>
    <property type="evidence" value="ECO:0007669"/>
    <property type="project" value="UniProtKB-KW"/>
</dbReference>
<reference evidence="8" key="2">
    <citation type="journal article" date="2021" name="Syst. Appl. Microbiol.">
        <title>Roseomonas hellenica sp. nov., isolated from roots of wild-growing Alkanna tinctoria.</title>
        <authorList>
            <person name="Rat A."/>
            <person name="Naranjo H.D."/>
            <person name="Lebbe L."/>
            <person name="Cnockaert M."/>
            <person name="Krigas N."/>
            <person name="Grigoriadou K."/>
            <person name="Maloupa E."/>
            <person name="Willems A."/>
        </authorList>
    </citation>
    <scope>NUCLEOTIDE SEQUENCE</scope>
    <source>
        <strain evidence="8">LMG 31231</strain>
    </source>
</reference>
<keyword evidence="9" id="KW-1185">Reference proteome</keyword>
<accession>A0A9X9WS82</accession>
<name>A0A9X9WS82_9PROT</name>
<dbReference type="InterPro" id="IPR025110">
    <property type="entry name" value="AMP-bd_C"/>
</dbReference>
<dbReference type="AlphaFoldDB" id="A0A9X9WS82"/>
<dbReference type="InterPro" id="IPR051087">
    <property type="entry name" value="Mitochondrial_ACSM"/>
</dbReference>
<dbReference type="InterPro" id="IPR045851">
    <property type="entry name" value="AMP-bd_C_sf"/>
</dbReference>
<keyword evidence="3" id="KW-0547">Nucleotide-binding</keyword>
<feature type="domain" description="AMP-binding enzyme C-terminal" evidence="7">
    <location>
        <begin position="430"/>
        <end position="501"/>
    </location>
</feature>
<evidence type="ECO:0000256" key="3">
    <source>
        <dbReference type="ARBA" id="ARBA00022741"/>
    </source>
</evidence>
<keyword evidence="4" id="KW-0067">ATP-binding</keyword>
<dbReference type="PANTHER" id="PTHR43605">
    <property type="entry name" value="ACYL-COENZYME A SYNTHETASE"/>
    <property type="match status" value="1"/>
</dbReference>
<evidence type="ECO:0000313" key="9">
    <source>
        <dbReference type="Proteomes" id="UP001138751"/>
    </source>
</evidence>
<dbReference type="EMBL" id="JAAEDM010000004">
    <property type="protein sequence ID" value="MBR0670011.1"/>
    <property type="molecule type" value="Genomic_DNA"/>
</dbReference>
<feature type="region of interest" description="Disordered" evidence="5">
    <location>
        <begin position="1"/>
        <end position="22"/>
    </location>
</feature>
<evidence type="ECO:0000256" key="1">
    <source>
        <dbReference type="ARBA" id="ARBA00006432"/>
    </source>
</evidence>
<dbReference type="GO" id="GO:0006637">
    <property type="term" value="P:acyl-CoA metabolic process"/>
    <property type="evidence" value="ECO:0007669"/>
    <property type="project" value="TreeGrafter"/>
</dbReference>
<dbReference type="GO" id="GO:0015645">
    <property type="term" value="F:fatty acid ligase activity"/>
    <property type="evidence" value="ECO:0007669"/>
    <property type="project" value="TreeGrafter"/>
</dbReference>
<evidence type="ECO:0000259" key="7">
    <source>
        <dbReference type="Pfam" id="PF13193"/>
    </source>
</evidence>
<dbReference type="PANTHER" id="PTHR43605:SF10">
    <property type="entry name" value="ACYL-COA SYNTHETASE MEDIUM CHAIN FAMILY MEMBER 3"/>
    <property type="match status" value="1"/>
</dbReference>
<dbReference type="GO" id="GO:0004321">
    <property type="term" value="F:fatty-acyl-CoA synthase activity"/>
    <property type="evidence" value="ECO:0007669"/>
    <property type="project" value="TreeGrafter"/>
</dbReference>